<accession>A0AAE0E9F7</accession>
<organism evidence="1 2">
    <name type="scientific">Dipteronia sinensis</name>
    <dbReference type="NCBI Taxonomy" id="43782"/>
    <lineage>
        <taxon>Eukaryota</taxon>
        <taxon>Viridiplantae</taxon>
        <taxon>Streptophyta</taxon>
        <taxon>Embryophyta</taxon>
        <taxon>Tracheophyta</taxon>
        <taxon>Spermatophyta</taxon>
        <taxon>Magnoliopsida</taxon>
        <taxon>eudicotyledons</taxon>
        <taxon>Gunneridae</taxon>
        <taxon>Pentapetalae</taxon>
        <taxon>rosids</taxon>
        <taxon>malvids</taxon>
        <taxon>Sapindales</taxon>
        <taxon>Sapindaceae</taxon>
        <taxon>Hippocastanoideae</taxon>
        <taxon>Acereae</taxon>
        <taxon>Dipteronia</taxon>
    </lineage>
</organism>
<dbReference type="EMBL" id="JANJYJ010000004">
    <property type="protein sequence ID" value="KAK3218485.1"/>
    <property type="molecule type" value="Genomic_DNA"/>
</dbReference>
<dbReference type="AlphaFoldDB" id="A0AAE0E9F7"/>
<comment type="caution">
    <text evidence="1">The sequence shown here is derived from an EMBL/GenBank/DDBJ whole genome shotgun (WGS) entry which is preliminary data.</text>
</comment>
<proteinExistence type="predicted"/>
<evidence type="ECO:0000313" key="1">
    <source>
        <dbReference type="EMBL" id="KAK3218485.1"/>
    </source>
</evidence>
<keyword evidence="2" id="KW-1185">Reference proteome</keyword>
<dbReference type="Proteomes" id="UP001281410">
    <property type="component" value="Unassembled WGS sequence"/>
</dbReference>
<name>A0AAE0E9F7_9ROSI</name>
<sequence length="287" mass="31868">MLIVNVLDLQPLNADLRTQDKELMSSYSLSLQAEEELLRQKSRVQWLKAGDRNSYFFKVINWRHNRSKILSISGKDGSFIEGDSQVKTEVIRHFQNILGCSTHSRHGSRSLRDVIDKHISTDQADFMSREVTYDEISEVCFSLHSNKAPRPDGFNAHFFKKTWHIVGDDVINAIQEFFRTGLLLKELNATILSLVLKANDSIKCNDMASKGEYCPSIPKIILNTSINSRNGHNALSGAVVAEAKGVLSSCPQTSTFAANLGNNGGLEDSSTVAPLKNILGKMKGTKN</sequence>
<evidence type="ECO:0000313" key="2">
    <source>
        <dbReference type="Proteomes" id="UP001281410"/>
    </source>
</evidence>
<reference evidence="1" key="1">
    <citation type="journal article" date="2023" name="Plant J.">
        <title>Genome sequences and population genomics provide insights into the demographic history, inbreeding, and mutation load of two 'living fossil' tree species of Dipteronia.</title>
        <authorList>
            <person name="Feng Y."/>
            <person name="Comes H.P."/>
            <person name="Chen J."/>
            <person name="Zhu S."/>
            <person name="Lu R."/>
            <person name="Zhang X."/>
            <person name="Li P."/>
            <person name="Qiu J."/>
            <person name="Olsen K.M."/>
            <person name="Qiu Y."/>
        </authorList>
    </citation>
    <scope>NUCLEOTIDE SEQUENCE</scope>
    <source>
        <strain evidence="1">NBL</strain>
    </source>
</reference>
<gene>
    <name evidence="1" type="ORF">Dsin_012455</name>
</gene>
<protein>
    <submittedName>
        <fullName evidence="1">Uncharacterized protein</fullName>
    </submittedName>
</protein>